<dbReference type="InterPro" id="IPR012347">
    <property type="entry name" value="Ferritin-like"/>
</dbReference>
<dbReference type="InterPro" id="IPR003251">
    <property type="entry name" value="Rr_diiron-bd_dom"/>
</dbReference>
<sequence length="221" mass="25184">MKFVVRSISGSTTTYIMNSEIREKFESFKGGKSVKGTETEKNLLKAFAGESQARNRYHLFAEQARADGYEQIAALFEETAHNEKLHAQIFFSFLEGEAVEITASYPAGKVGSTYENLIAAAEGEHEEFVELYPEFAEVAKKEGFNRIANQFRMIAKIEEQHELRYRQLAENVKEEQVFAKEEETVWVCRECGHIHTGKKVPGMCPVCLQSKAFFEVEAKNY</sequence>
<dbReference type="Pfam" id="PF21349">
    <property type="entry name" value="RUBY_RBDX"/>
    <property type="match status" value="1"/>
</dbReference>
<comment type="caution">
    <text evidence="7">The sequence shown here is derived from an EMBL/GenBank/DDBJ whole genome shotgun (WGS) entry which is preliminary data.</text>
</comment>
<reference evidence="7 8" key="2">
    <citation type="journal article" date="2013" name="PLoS ONE">
        <title>INDIGO - INtegrated Data Warehouse of MIcrobial GenOmes with Examples from the Red Sea Extremophiles.</title>
        <authorList>
            <person name="Alam I."/>
            <person name="Antunes A."/>
            <person name="Kamau A.A."/>
            <person name="Ba Alawi W."/>
            <person name="Kalkatawi M."/>
            <person name="Stingl U."/>
            <person name="Bajic V.B."/>
        </authorList>
    </citation>
    <scope>NUCLEOTIDE SEQUENCE [LARGE SCALE GENOMIC DNA]</scope>
    <source>
        <strain evidence="7 8">SSD-17B</strain>
    </source>
</reference>
<keyword evidence="3" id="KW-0479">Metal-binding</keyword>
<keyword evidence="5" id="KW-0408">Iron</keyword>
<dbReference type="STRING" id="1033810.HLPCO_000307"/>
<dbReference type="PANTHER" id="PTHR43865:SF1">
    <property type="entry name" value="RUBRERYTHRIN-RELATED"/>
    <property type="match status" value="1"/>
</dbReference>
<dbReference type="Pfam" id="PF02915">
    <property type="entry name" value="Rubrerythrin"/>
    <property type="match status" value="1"/>
</dbReference>
<evidence type="ECO:0000313" key="8">
    <source>
        <dbReference type="Proteomes" id="UP000005707"/>
    </source>
</evidence>
<feature type="domain" description="Ferritin-like diiron" evidence="6">
    <location>
        <begin position="33"/>
        <end position="176"/>
    </location>
</feature>
<keyword evidence="8" id="KW-1185">Reference proteome</keyword>
<reference evidence="7 8" key="1">
    <citation type="journal article" date="2011" name="J. Bacteriol.">
        <title>Genome sequence of Haloplasma contractile, an unusual contractile bacterium from a deep-sea anoxic brine lake.</title>
        <authorList>
            <person name="Antunes A."/>
            <person name="Alam I."/>
            <person name="El Dorry H."/>
            <person name="Siam R."/>
            <person name="Robertson A."/>
            <person name="Bajic V.B."/>
            <person name="Stingl U."/>
        </authorList>
    </citation>
    <scope>NUCLEOTIDE SEQUENCE [LARGE SCALE GENOMIC DNA]</scope>
    <source>
        <strain evidence="7 8">SSD-17B</strain>
    </source>
</reference>
<dbReference type="AlphaFoldDB" id="U2EG96"/>
<dbReference type="Gene3D" id="1.20.1260.10">
    <property type="match status" value="1"/>
</dbReference>
<organism evidence="7 8">
    <name type="scientific">Haloplasma contractile SSD-17B</name>
    <dbReference type="NCBI Taxonomy" id="1033810"/>
    <lineage>
        <taxon>Bacteria</taxon>
        <taxon>Bacillati</taxon>
        <taxon>Mycoplasmatota</taxon>
        <taxon>Mollicutes</taxon>
        <taxon>Haloplasmatales</taxon>
        <taxon>Haloplasmataceae</taxon>
        <taxon>Haloplasma</taxon>
    </lineage>
</organism>
<dbReference type="InterPro" id="IPR052364">
    <property type="entry name" value="Rubrerythrin"/>
</dbReference>
<dbReference type="SUPFAM" id="SSF57802">
    <property type="entry name" value="Rubredoxin-like"/>
    <property type="match status" value="1"/>
</dbReference>
<evidence type="ECO:0000256" key="1">
    <source>
        <dbReference type="ARBA" id="ARBA00001965"/>
    </source>
</evidence>
<dbReference type="NCBIfam" id="NF045767">
    <property type="entry name" value="RuberyRbr"/>
    <property type="match status" value="1"/>
</dbReference>
<dbReference type="Proteomes" id="UP000005707">
    <property type="component" value="Unassembled WGS sequence"/>
</dbReference>
<dbReference type="PANTHER" id="PTHR43865">
    <property type="entry name" value="RUBRERYTHRIN-RELATED"/>
    <property type="match status" value="1"/>
</dbReference>
<dbReference type="SUPFAM" id="SSF47240">
    <property type="entry name" value="Ferritin-like"/>
    <property type="match status" value="1"/>
</dbReference>
<dbReference type="eggNOG" id="COG1592">
    <property type="taxonomic scope" value="Bacteria"/>
</dbReference>
<accession>U2EG96</accession>
<dbReference type="InterPro" id="IPR009078">
    <property type="entry name" value="Ferritin-like_SF"/>
</dbReference>
<protein>
    <submittedName>
        <fullName evidence="7">L-aspartate oxidase protein</fullName>
        <ecNumber evidence="7">1.4.3.16</ecNumber>
    </submittedName>
</protein>
<dbReference type="EC" id="1.4.3.16" evidence="7"/>
<dbReference type="CDD" id="cd00729">
    <property type="entry name" value="rubredoxin_SM"/>
    <property type="match status" value="1"/>
</dbReference>
<dbReference type="CDD" id="cd01041">
    <property type="entry name" value="Rubrerythrin"/>
    <property type="match status" value="1"/>
</dbReference>
<evidence type="ECO:0000259" key="6">
    <source>
        <dbReference type="PROSITE" id="PS50905"/>
    </source>
</evidence>
<evidence type="ECO:0000256" key="3">
    <source>
        <dbReference type="ARBA" id="ARBA00022723"/>
    </source>
</evidence>
<evidence type="ECO:0000256" key="4">
    <source>
        <dbReference type="ARBA" id="ARBA00022982"/>
    </source>
</evidence>
<comment type="cofactor">
    <cofactor evidence="1">
        <name>Fe(3+)</name>
        <dbReference type="ChEBI" id="CHEBI:29034"/>
    </cofactor>
</comment>
<name>U2EG96_9MOLU</name>
<evidence type="ECO:0000256" key="5">
    <source>
        <dbReference type="ARBA" id="ARBA00023004"/>
    </source>
</evidence>
<keyword evidence="7" id="KW-0560">Oxidoreductase</keyword>
<keyword evidence="2" id="KW-0813">Transport</keyword>
<dbReference type="Gene3D" id="2.20.28.10">
    <property type="match status" value="1"/>
</dbReference>
<evidence type="ECO:0000313" key="7">
    <source>
        <dbReference type="EMBL" id="ERJ13641.1"/>
    </source>
</evidence>
<dbReference type="GO" id="GO:0008734">
    <property type="term" value="F:L-aspartate oxidase activity"/>
    <property type="evidence" value="ECO:0007669"/>
    <property type="project" value="UniProtKB-EC"/>
</dbReference>
<dbReference type="InterPro" id="IPR048574">
    <property type="entry name" value="RUBY_RBDX"/>
</dbReference>
<gene>
    <name evidence="7" type="ORF">HLPCO_000307</name>
</gene>
<proteinExistence type="predicted"/>
<dbReference type="EMBL" id="AFNU02000001">
    <property type="protein sequence ID" value="ERJ13641.1"/>
    <property type="molecule type" value="Genomic_DNA"/>
</dbReference>
<dbReference type="InterPro" id="IPR009040">
    <property type="entry name" value="Ferritin-like_diiron"/>
</dbReference>
<keyword evidence="4" id="KW-0249">Electron transport</keyword>
<dbReference type="InParanoid" id="U2EG96"/>
<dbReference type="PROSITE" id="PS50905">
    <property type="entry name" value="FERRITIN_LIKE"/>
    <property type="match status" value="1"/>
</dbReference>
<dbReference type="GO" id="GO:0046872">
    <property type="term" value="F:metal ion binding"/>
    <property type="evidence" value="ECO:0007669"/>
    <property type="project" value="UniProtKB-KW"/>
</dbReference>
<evidence type="ECO:0000256" key="2">
    <source>
        <dbReference type="ARBA" id="ARBA00022448"/>
    </source>
</evidence>